<dbReference type="PANTHER" id="PTHR39160">
    <property type="entry name" value="CELL WALL-BINDING PROTEIN YOCH"/>
    <property type="match status" value="1"/>
</dbReference>
<feature type="non-terminal residue" evidence="5">
    <location>
        <position position="1"/>
    </location>
</feature>
<proteinExistence type="predicted"/>
<evidence type="ECO:0000259" key="3">
    <source>
        <dbReference type="Pfam" id="PF06725"/>
    </source>
</evidence>
<feature type="coiled-coil region" evidence="2">
    <location>
        <begin position="154"/>
        <end position="213"/>
    </location>
</feature>
<dbReference type="Pfam" id="PF24568">
    <property type="entry name" value="CC_PcsB"/>
    <property type="match status" value="1"/>
</dbReference>
<dbReference type="InterPro" id="IPR057309">
    <property type="entry name" value="PcsB_CC"/>
</dbReference>
<dbReference type="GO" id="GO:0004553">
    <property type="term" value="F:hydrolase activity, hydrolyzing O-glycosyl compounds"/>
    <property type="evidence" value="ECO:0007669"/>
    <property type="project" value="InterPro"/>
</dbReference>
<dbReference type="Pfam" id="PF06725">
    <property type="entry name" value="3D"/>
    <property type="match status" value="1"/>
</dbReference>
<dbReference type="Gene3D" id="6.10.250.3150">
    <property type="match status" value="1"/>
</dbReference>
<dbReference type="EMBL" id="BLRV01000160">
    <property type="protein sequence ID" value="GFP21978.1"/>
    <property type="molecule type" value="Genomic_DNA"/>
</dbReference>
<keyword evidence="2" id="KW-0175">Coiled coil</keyword>
<sequence length="340" mass="38390">PMHRGAPRRMKIGLFSREMGLIAKRLLVLCMTVGLVFFWPTHPVQADDPKEIDAEIANLTQQEEQLLKDVIGLETAIERNTQELADLNEQLGQAQAEYDKASQDAAEIKKKLEEESRLLNKRAVEMYKDQDVVLLLHLISSVDLTDLLNRANYIRILVDENAQLVEDYKELKEKYESAYKDVEEKRDQIAILRDEVQRKQERLSQEYEAKKDLVVTIKRQKKELLSKAQQIMDKIKEIQPVGITLSGKEFTMVATAYFAGGGGLNGTGITATGLRAAYGIVAVDPRVIPLGTKLYIPGYGQALAADTGGWIKGNRIDLCFNSLEEAIQWGRREVKVYVVE</sequence>
<dbReference type="InterPro" id="IPR051933">
    <property type="entry name" value="Resuscitation_pf_RpfB"/>
</dbReference>
<dbReference type="InterPro" id="IPR010611">
    <property type="entry name" value="3D_dom"/>
</dbReference>
<dbReference type="CDD" id="cd22786">
    <property type="entry name" value="DPBB_YuiC-like"/>
    <property type="match status" value="1"/>
</dbReference>
<protein>
    <submittedName>
        <fullName evidence="5">Uncharacterized protein</fullName>
    </submittedName>
</protein>
<gene>
    <name evidence="5" type="ORF">HKBW3S06_01204</name>
</gene>
<evidence type="ECO:0000313" key="5">
    <source>
        <dbReference type="EMBL" id="GFP21978.1"/>
    </source>
</evidence>
<evidence type="ECO:0000313" key="6">
    <source>
        <dbReference type="Proteomes" id="UP000580051"/>
    </source>
</evidence>
<feature type="domain" description="Peptidoglycan hydrolase PcsB coiled-coil" evidence="4">
    <location>
        <begin position="106"/>
        <end position="176"/>
    </location>
</feature>
<dbReference type="InterPro" id="IPR036908">
    <property type="entry name" value="RlpA-like_sf"/>
</dbReference>
<accession>A0A6V8NNU2</accession>
<name>A0A6V8NNU2_9ACTN</name>
<keyword evidence="1" id="KW-0732">Signal</keyword>
<evidence type="ECO:0000256" key="1">
    <source>
        <dbReference type="ARBA" id="ARBA00022729"/>
    </source>
</evidence>
<feature type="domain" description="3D" evidence="3">
    <location>
        <begin position="281"/>
        <end position="339"/>
    </location>
</feature>
<comment type="caution">
    <text evidence="5">The sequence shown here is derived from an EMBL/GenBank/DDBJ whole genome shotgun (WGS) entry which is preliminary data.</text>
</comment>
<dbReference type="PANTHER" id="PTHR39160:SF4">
    <property type="entry name" value="RESUSCITATION-PROMOTING FACTOR RPFB"/>
    <property type="match status" value="1"/>
</dbReference>
<organism evidence="5 6">
    <name type="scientific">Candidatus Hakubella thermalkaliphila</name>
    <dbReference type="NCBI Taxonomy" id="2754717"/>
    <lineage>
        <taxon>Bacteria</taxon>
        <taxon>Bacillati</taxon>
        <taxon>Actinomycetota</taxon>
        <taxon>Actinomycetota incertae sedis</taxon>
        <taxon>Candidatus Hakubellales</taxon>
        <taxon>Candidatus Hakubellaceae</taxon>
        <taxon>Candidatus Hakubella</taxon>
    </lineage>
</organism>
<reference evidence="5 6" key="1">
    <citation type="journal article" date="2020" name="Front. Microbiol.">
        <title>Single-cell genomics of novel Actinobacteria with the Wood-Ljungdahl pathway discovered in a serpentinizing system.</title>
        <authorList>
            <person name="Merino N."/>
            <person name="Kawai M."/>
            <person name="Boyd E.S."/>
            <person name="Colman D.R."/>
            <person name="McGlynn S.E."/>
            <person name="Nealson K.H."/>
            <person name="Kurokawa K."/>
            <person name="Hongoh Y."/>
        </authorList>
    </citation>
    <scope>NUCLEOTIDE SEQUENCE [LARGE SCALE GENOMIC DNA]</scope>
    <source>
        <strain evidence="5 6">S06</strain>
    </source>
</reference>
<dbReference type="GO" id="GO:0019867">
    <property type="term" value="C:outer membrane"/>
    <property type="evidence" value="ECO:0007669"/>
    <property type="project" value="InterPro"/>
</dbReference>
<dbReference type="AlphaFoldDB" id="A0A6V8NNU2"/>
<evidence type="ECO:0000259" key="4">
    <source>
        <dbReference type="Pfam" id="PF24568"/>
    </source>
</evidence>
<dbReference type="GO" id="GO:0009254">
    <property type="term" value="P:peptidoglycan turnover"/>
    <property type="evidence" value="ECO:0007669"/>
    <property type="project" value="InterPro"/>
</dbReference>
<evidence type="ECO:0000256" key="2">
    <source>
        <dbReference type="SAM" id="Coils"/>
    </source>
</evidence>
<feature type="coiled-coil region" evidence="2">
    <location>
        <begin position="70"/>
        <end position="129"/>
    </location>
</feature>
<dbReference type="Proteomes" id="UP000580051">
    <property type="component" value="Unassembled WGS sequence"/>
</dbReference>
<dbReference type="SUPFAM" id="SSF50685">
    <property type="entry name" value="Barwin-like endoglucanases"/>
    <property type="match status" value="1"/>
</dbReference>